<proteinExistence type="predicted"/>
<sequence>MKLIQLSKKGDDRGSLVVVEQGKDIPIEIKRVYYMFNTLKDVRRGFHAHKKLTQIAIPIAGSCRFLLDDGINVENVLLDSPTIGLVIEPMVWHEMYDYSEDCVLMVLADDFYDESDYIRSYEEFKMSASYEA</sequence>
<dbReference type="EMBL" id="MH325903">
    <property type="protein sequence ID" value="AWU66749.1"/>
    <property type="molecule type" value="Genomic_DNA"/>
</dbReference>
<dbReference type="Gene3D" id="2.60.120.10">
    <property type="entry name" value="Jelly Rolls"/>
    <property type="match status" value="1"/>
</dbReference>
<reference evidence="2" key="1">
    <citation type="submission" date="2018-05" db="EMBL/GenBank/DDBJ databases">
        <authorList>
            <person name="Lanie J.A."/>
            <person name="Ng W.-L."/>
            <person name="Kazmierczak K.M."/>
            <person name="Andrzejewski T.M."/>
            <person name="Davidsen T.M."/>
            <person name="Wayne K.J."/>
            <person name="Tettelin H."/>
            <person name="Glass J.I."/>
            <person name="Rusch D."/>
            <person name="Podicherti R."/>
            <person name="Tsui H.-C.T."/>
            <person name="Winkler M.E."/>
        </authorList>
    </citation>
    <scope>NUCLEOTIDE SEQUENCE</scope>
    <source>
        <strain evidence="2">O41_G3915</strain>
    </source>
</reference>
<feature type="domain" description="Sugar 3,4-ketoisomerase QdtA cupin" evidence="1">
    <location>
        <begin position="2"/>
        <end position="126"/>
    </location>
</feature>
<dbReference type="Pfam" id="PF05523">
    <property type="entry name" value="FdtA"/>
    <property type="match status" value="1"/>
</dbReference>
<dbReference type="RefSeq" id="WP_032949592.1">
    <property type="nucleotide sequence ID" value="NZ_CAYANS010000002.1"/>
</dbReference>
<evidence type="ECO:0000313" key="2">
    <source>
        <dbReference type="EMBL" id="AWU66749.1"/>
    </source>
</evidence>
<protein>
    <submittedName>
        <fullName evidence="2">Glucose-1-phosphate thymidylyltransferase</fullName>
    </submittedName>
</protein>
<dbReference type="CDD" id="cd20292">
    <property type="entry name" value="cupin_QdtA-like"/>
    <property type="match status" value="1"/>
</dbReference>
<accession>A0A2Z4C1T8</accession>
<keyword evidence="2" id="KW-0808">Transferase</keyword>
<name>A0A2Z4C1T8_CITFR</name>
<gene>
    <name evidence="2" type="primary">fdtA</name>
</gene>
<organism evidence="2">
    <name type="scientific">Citrobacter freundii</name>
    <dbReference type="NCBI Taxonomy" id="546"/>
    <lineage>
        <taxon>Bacteria</taxon>
        <taxon>Pseudomonadati</taxon>
        <taxon>Pseudomonadota</taxon>
        <taxon>Gammaproteobacteria</taxon>
        <taxon>Enterobacterales</taxon>
        <taxon>Enterobacteriaceae</taxon>
        <taxon>Citrobacter</taxon>
        <taxon>Citrobacter freundii complex</taxon>
    </lineage>
</organism>
<evidence type="ECO:0000259" key="1">
    <source>
        <dbReference type="Pfam" id="PF05523"/>
    </source>
</evidence>
<dbReference type="GO" id="GO:0016740">
    <property type="term" value="F:transferase activity"/>
    <property type="evidence" value="ECO:0007669"/>
    <property type="project" value="UniProtKB-KW"/>
</dbReference>
<dbReference type="InterPro" id="IPR011051">
    <property type="entry name" value="RmlC_Cupin_sf"/>
</dbReference>
<dbReference type="InterPro" id="IPR008894">
    <property type="entry name" value="QdtA_cupin_dom"/>
</dbReference>
<dbReference type="AlphaFoldDB" id="A0A2Z4C1T8"/>
<dbReference type="SUPFAM" id="SSF51182">
    <property type="entry name" value="RmlC-like cupins"/>
    <property type="match status" value="1"/>
</dbReference>
<dbReference type="InterPro" id="IPR014710">
    <property type="entry name" value="RmlC-like_jellyroll"/>
</dbReference>